<dbReference type="InterPro" id="IPR002048">
    <property type="entry name" value="EF_hand_dom"/>
</dbReference>
<dbReference type="Pfam" id="PF00149">
    <property type="entry name" value="Metallophos"/>
    <property type="match status" value="1"/>
</dbReference>
<evidence type="ECO:0000256" key="6">
    <source>
        <dbReference type="ARBA" id="ARBA00022837"/>
    </source>
</evidence>
<comment type="cofactor">
    <cofactor evidence="1">
        <name>Mn(2+)</name>
        <dbReference type="ChEBI" id="CHEBI:29035"/>
    </cofactor>
</comment>
<feature type="compositionally biased region" description="Acidic residues" evidence="12">
    <location>
        <begin position="366"/>
        <end position="376"/>
    </location>
</feature>
<sequence>ATQGKQNSHKMSALLFLSKSSAIRAALLIQRWYRQYVARLEIRRRCTWNIFQSIEYAGQQDQIKLYSFFGFLMDHFTPASSERNLISHIFRENEICRDVEWERYFCYKSIDVPDSYTGPHLTFPMTFCGVSKLVEAFKHKQQLHARYVLQILGETWRLLRILPNISHLSSCHTKEITICGDLHGQLEDLLLIFYKNGLPSTEKPYVFNGDFVDRGKNSLEILLILFGFLLVYPNDVHLNRGNHEDHIVNLRYGFTKEVLGKYRVHGKKILKLLQKIFSWLPLATVIDHKVLIAHGGISDTTDLNVIARVDRHKVRTTFHFQFVVQTTNRRNGDAGLPRRSLHNLHTSHQLAGFDQSYGERKKPDSDSDPECEEGTETYEHEWEPMVDLLWSDPMPQNGCIPNEVRGGGCYWGPDVTEEVLGRHNLQLLIRSHECKQDGYEFCHNRRVLTIFSASNYYEVGSNRGAYIRMGADLVPHFVQYQASRTCRELTLRQRARHSSHLFVGIISPSHWASATESVLKLGLPWRVLRPQLVSSTKNGMVDYQEWMKELSITEPKLEISDTSLLETMYKNHSNLETIFRIIDTDHSGLISYEEFRQTWKLLSSHLKTEISDDVIANLAQSIDFNKDGSIDINEFMEAFRLVDLSAHS</sequence>
<evidence type="ECO:0000259" key="13">
    <source>
        <dbReference type="PROSITE" id="PS50222"/>
    </source>
</evidence>
<reference evidence="14" key="4">
    <citation type="submission" date="2025-09" db="UniProtKB">
        <authorList>
            <consortium name="Ensembl"/>
        </authorList>
    </citation>
    <scope>IDENTIFICATION</scope>
</reference>
<keyword evidence="7 10" id="KW-0464">Manganese</keyword>
<reference evidence="14" key="3">
    <citation type="submission" date="2025-08" db="UniProtKB">
        <authorList>
            <consortium name="Ensembl"/>
        </authorList>
    </citation>
    <scope>IDENTIFICATION</scope>
</reference>
<dbReference type="Gene3D" id="1.10.238.10">
    <property type="entry name" value="EF-hand"/>
    <property type="match status" value="1"/>
</dbReference>
<dbReference type="GO" id="GO:0004722">
    <property type="term" value="F:protein serine/threonine phosphatase activity"/>
    <property type="evidence" value="ECO:0007669"/>
    <property type="project" value="UniProtKB-EC"/>
</dbReference>
<dbReference type="PANTHER" id="PTHR45668">
    <property type="entry name" value="SERINE/THREONINE-PROTEIN PHOSPHATASE 5-RELATED"/>
    <property type="match status" value="1"/>
</dbReference>
<dbReference type="PROSITE" id="PS00018">
    <property type="entry name" value="EF_HAND_1"/>
    <property type="match status" value="2"/>
</dbReference>
<dbReference type="Pfam" id="PF13499">
    <property type="entry name" value="EF-hand_7"/>
    <property type="match status" value="1"/>
</dbReference>
<dbReference type="InterPro" id="IPR013235">
    <property type="entry name" value="PPP_dom"/>
</dbReference>
<evidence type="ECO:0000256" key="5">
    <source>
        <dbReference type="ARBA" id="ARBA00022801"/>
    </source>
</evidence>
<dbReference type="InterPro" id="IPR018247">
    <property type="entry name" value="EF_Hand_1_Ca_BS"/>
</dbReference>
<dbReference type="PROSITE" id="PS50096">
    <property type="entry name" value="IQ"/>
    <property type="match status" value="1"/>
</dbReference>
<keyword evidence="3 10" id="KW-0479">Metal-binding</keyword>
<dbReference type="GO" id="GO:0030145">
    <property type="term" value="F:manganese ion binding"/>
    <property type="evidence" value="ECO:0007669"/>
    <property type="project" value="UniProtKB-UniRule"/>
</dbReference>
<dbReference type="PANTHER" id="PTHR45668:SF2">
    <property type="entry name" value="SERINE_THREONINE-PROTEIN PHOSPHATASE WITH EF-HANDS 2"/>
    <property type="match status" value="1"/>
</dbReference>
<dbReference type="InterPro" id="IPR011992">
    <property type="entry name" value="EF-hand-dom_pair"/>
</dbReference>
<dbReference type="GO" id="GO:0051879">
    <property type="term" value="F:Hsp90 protein binding"/>
    <property type="evidence" value="ECO:0007669"/>
    <property type="project" value="TreeGrafter"/>
</dbReference>
<dbReference type="EC" id="3.1.3.16" evidence="10"/>
<evidence type="ECO:0000256" key="10">
    <source>
        <dbReference type="PIRNR" id="PIRNR000912"/>
    </source>
</evidence>
<dbReference type="Bgee" id="ENSACLG00000002631">
    <property type="expression patterns" value="Expressed in camera-type eye and 3 other cell types or tissues"/>
</dbReference>
<organism evidence="14 15">
    <name type="scientific">Astatotilapia calliptera</name>
    <name type="common">Eastern happy</name>
    <name type="synonym">Chromis callipterus</name>
    <dbReference type="NCBI Taxonomy" id="8154"/>
    <lineage>
        <taxon>Eukaryota</taxon>
        <taxon>Metazoa</taxon>
        <taxon>Chordata</taxon>
        <taxon>Craniata</taxon>
        <taxon>Vertebrata</taxon>
        <taxon>Euteleostomi</taxon>
        <taxon>Actinopterygii</taxon>
        <taxon>Neopterygii</taxon>
        <taxon>Teleostei</taxon>
        <taxon>Neoteleostei</taxon>
        <taxon>Acanthomorphata</taxon>
        <taxon>Ovalentaria</taxon>
        <taxon>Cichlomorphae</taxon>
        <taxon>Cichliformes</taxon>
        <taxon>Cichlidae</taxon>
        <taxon>African cichlids</taxon>
        <taxon>Pseudocrenilabrinae</taxon>
        <taxon>Haplochromini</taxon>
        <taxon>Astatotilapia</taxon>
    </lineage>
</organism>
<dbReference type="GO" id="GO:0050906">
    <property type="term" value="P:detection of stimulus involved in sensory perception"/>
    <property type="evidence" value="ECO:0007669"/>
    <property type="project" value="UniProtKB-UniRule"/>
</dbReference>
<evidence type="ECO:0000256" key="8">
    <source>
        <dbReference type="ARBA" id="ARBA00047761"/>
    </source>
</evidence>
<dbReference type="CDD" id="cd23767">
    <property type="entry name" value="IQCD"/>
    <property type="match status" value="1"/>
</dbReference>
<dbReference type="Gene3D" id="3.60.21.10">
    <property type="match status" value="1"/>
</dbReference>
<dbReference type="SUPFAM" id="SSF56300">
    <property type="entry name" value="Metallo-dependent phosphatases"/>
    <property type="match status" value="1"/>
</dbReference>
<dbReference type="OMA" id="CRENKVR"/>
<reference evidence="14 15" key="1">
    <citation type="submission" date="2018-05" db="EMBL/GenBank/DDBJ databases">
        <authorList>
            <person name="Datahose"/>
        </authorList>
    </citation>
    <scope>NUCLEOTIDE SEQUENCE</scope>
</reference>
<dbReference type="AlphaFoldDB" id="A0A3P8NH38"/>
<accession>A0A3P8NH38</accession>
<evidence type="ECO:0000256" key="2">
    <source>
        <dbReference type="ARBA" id="ARBA00008294"/>
    </source>
</evidence>
<dbReference type="GeneTree" id="ENSGT00940000157870"/>
<feature type="region of interest" description="Disordered" evidence="12">
    <location>
        <begin position="353"/>
        <end position="377"/>
    </location>
</feature>
<dbReference type="InterPro" id="IPR029052">
    <property type="entry name" value="Metallo-depent_PP-like"/>
</dbReference>
<dbReference type="GO" id="GO:0043409">
    <property type="term" value="P:negative regulation of MAPK cascade"/>
    <property type="evidence" value="ECO:0007669"/>
    <property type="project" value="TreeGrafter"/>
</dbReference>
<evidence type="ECO:0000313" key="15">
    <source>
        <dbReference type="Proteomes" id="UP000265100"/>
    </source>
</evidence>
<comment type="similarity">
    <text evidence="2 10 11">Belongs to the PPP phosphatase family.</text>
</comment>
<dbReference type="InterPro" id="IPR004843">
    <property type="entry name" value="Calcineurin-like_PHP"/>
</dbReference>
<evidence type="ECO:0000256" key="12">
    <source>
        <dbReference type="SAM" id="MobiDB-lite"/>
    </source>
</evidence>
<comment type="catalytic activity">
    <reaction evidence="8">
        <text>O-phospho-L-seryl-[protein] + H2O = L-seryl-[protein] + phosphate</text>
        <dbReference type="Rhea" id="RHEA:20629"/>
        <dbReference type="Rhea" id="RHEA-COMP:9863"/>
        <dbReference type="Rhea" id="RHEA-COMP:11604"/>
        <dbReference type="ChEBI" id="CHEBI:15377"/>
        <dbReference type="ChEBI" id="CHEBI:29999"/>
        <dbReference type="ChEBI" id="CHEBI:43474"/>
        <dbReference type="ChEBI" id="CHEBI:83421"/>
        <dbReference type="EC" id="3.1.3.16"/>
    </reaction>
</comment>
<dbReference type="PROSITE" id="PS50222">
    <property type="entry name" value="EF_HAND_2"/>
    <property type="match status" value="2"/>
</dbReference>
<keyword evidence="5 10" id="KW-0378">Hydrolase</keyword>
<keyword evidence="6" id="KW-0106">Calcium</keyword>
<dbReference type="InterPro" id="IPR006186">
    <property type="entry name" value="Ser/Thr-sp_prot-phosphatase"/>
</dbReference>
<protein>
    <recommendedName>
        <fullName evidence="10">Serine/threonine-protein phosphatase with EF-hands</fullName>
        <ecNumber evidence="10">3.1.3.16</ecNumber>
    </recommendedName>
</protein>
<feature type="domain" description="EF-hand" evidence="13">
    <location>
        <begin position="610"/>
        <end position="645"/>
    </location>
</feature>
<dbReference type="PROSITE" id="PS00125">
    <property type="entry name" value="SER_THR_PHOSPHATASE"/>
    <property type="match status" value="1"/>
</dbReference>
<dbReference type="PIRSF" id="PIRSF000912">
    <property type="entry name" value="PPEF"/>
    <property type="match status" value="1"/>
</dbReference>
<dbReference type="Ensembl" id="ENSACLT00000004188.2">
    <property type="protein sequence ID" value="ENSACLP00000004101.2"/>
    <property type="gene ID" value="ENSACLG00000002631.2"/>
</dbReference>
<dbReference type="CDD" id="cd00051">
    <property type="entry name" value="EFh"/>
    <property type="match status" value="1"/>
</dbReference>
<dbReference type="InterPro" id="IPR012008">
    <property type="entry name" value="Ser/Thr-Pase_EF-hand_contain"/>
</dbReference>
<evidence type="ECO:0000256" key="7">
    <source>
        <dbReference type="ARBA" id="ARBA00023211"/>
    </source>
</evidence>
<dbReference type="InterPro" id="IPR051134">
    <property type="entry name" value="PPP_phosphatase"/>
</dbReference>
<evidence type="ECO:0000256" key="4">
    <source>
        <dbReference type="ARBA" id="ARBA00022737"/>
    </source>
</evidence>
<name>A0A3P8NH38_ASTCA</name>
<evidence type="ECO:0000256" key="3">
    <source>
        <dbReference type="ARBA" id="ARBA00022723"/>
    </source>
</evidence>
<evidence type="ECO:0000256" key="9">
    <source>
        <dbReference type="ARBA" id="ARBA00048336"/>
    </source>
</evidence>
<evidence type="ECO:0000313" key="14">
    <source>
        <dbReference type="Ensembl" id="ENSACLP00000004101.2"/>
    </source>
</evidence>
<evidence type="ECO:0000256" key="11">
    <source>
        <dbReference type="RuleBase" id="RU004273"/>
    </source>
</evidence>
<dbReference type="GO" id="GO:0005506">
    <property type="term" value="F:iron ion binding"/>
    <property type="evidence" value="ECO:0007669"/>
    <property type="project" value="UniProtKB-UniRule"/>
</dbReference>
<dbReference type="Proteomes" id="UP000265100">
    <property type="component" value="Chromosome 7"/>
</dbReference>
<evidence type="ECO:0000256" key="1">
    <source>
        <dbReference type="ARBA" id="ARBA00001936"/>
    </source>
</evidence>
<dbReference type="PRINTS" id="PR00114">
    <property type="entry name" value="STPHPHTASE"/>
</dbReference>
<keyword evidence="15" id="KW-1185">Reference proteome</keyword>
<feature type="domain" description="EF-hand" evidence="13">
    <location>
        <begin position="570"/>
        <end position="605"/>
    </location>
</feature>
<gene>
    <name evidence="14" type="primary">PPEF2</name>
</gene>
<dbReference type="SMART" id="SM00054">
    <property type="entry name" value="EFh"/>
    <property type="match status" value="2"/>
</dbReference>
<dbReference type="SMART" id="SM00156">
    <property type="entry name" value="PP2Ac"/>
    <property type="match status" value="1"/>
</dbReference>
<comment type="catalytic activity">
    <reaction evidence="9 10 11">
        <text>O-phospho-L-threonyl-[protein] + H2O = L-threonyl-[protein] + phosphate</text>
        <dbReference type="Rhea" id="RHEA:47004"/>
        <dbReference type="Rhea" id="RHEA-COMP:11060"/>
        <dbReference type="Rhea" id="RHEA-COMP:11605"/>
        <dbReference type="ChEBI" id="CHEBI:15377"/>
        <dbReference type="ChEBI" id="CHEBI:30013"/>
        <dbReference type="ChEBI" id="CHEBI:43474"/>
        <dbReference type="ChEBI" id="CHEBI:61977"/>
        <dbReference type="EC" id="3.1.3.16"/>
    </reaction>
</comment>
<dbReference type="Pfam" id="PF08321">
    <property type="entry name" value="PPP5"/>
    <property type="match status" value="1"/>
</dbReference>
<proteinExistence type="inferred from homology"/>
<dbReference type="SUPFAM" id="SSF47473">
    <property type="entry name" value="EF-hand"/>
    <property type="match status" value="1"/>
</dbReference>
<reference evidence="15" key="2">
    <citation type="submission" date="2023-03" db="EMBL/GenBank/DDBJ databases">
        <authorList>
            <consortium name="Wellcome Sanger Institute Data Sharing"/>
        </authorList>
    </citation>
    <scope>NUCLEOTIDE SEQUENCE [LARGE SCALE GENOMIC DNA]</scope>
</reference>
<dbReference type="STRING" id="8154.ENSACLP00000004101"/>
<dbReference type="GO" id="GO:0005509">
    <property type="term" value="F:calcium ion binding"/>
    <property type="evidence" value="ECO:0007669"/>
    <property type="project" value="UniProtKB-UniRule"/>
</dbReference>
<keyword evidence="4" id="KW-0677">Repeat</keyword>